<accession>A9KC38</accession>
<feature type="transmembrane region" description="Helical" evidence="1">
    <location>
        <begin position="280"/>
        <end position="300"/>
    </location>
</feature>
<feature type="transmembrane region" description="Helical" evidence="1">
    <location>
        <begin position="64"/>
        <end position="83"/>
    </location>
</feature>
<feature type="transmembrane region" description="Helical" evidence="1">
    <location>
        <begin position="338"/>
        <end position="358"/>
    </location>
</feature>
<feature type="transmembrane region" description="Helical" evidence="1">
    <location>
        <begin position="12"/>
        <end position="32"/>
    </location>
</feature>
<evidence type="ECO:0000256" key="1">
    <source>
        <dbReference type="SAM" id="Phobius"/>
    </source>
</evidence>
<dbReference type="EMBL" id="CP000733">
    <property type="protein sequence ID" value="ABS77829.1"/>
    <property type="molecule type" value="Genomic_DNA"/>
</dbReference>
<dbReference type="KEGG" id="cbd:CBUD_0629"/>
<sequence length="510" mass="58971">MKAKHLQAEKRCFWLIVLAVFTLAAIIQWHIFMSRDVGWHLLAAERLLKGGTYSQDFLDVSPPMIFYLLLPPLLIQHLFQGNLILSFRVYLFLISFLSLLTCFAFTHRLFGTKDRLMHGMLLLTLAVVYLLLPVSELGQRDPFVMVLVMPYLLAIGTQAQHKDLTLPPFLMVWVGLLAGLGFSLNLQFFILFIMLEFYLIKRRALVFRVESLMIIAVFIFYLLSIFLFFPDYITQVLPLVISLYTSTFNDSLPTLADSAALFSWLAAFLFFIIDWKKSRYQPLFLVFFLAATVSVILFLFTRKIWYYHQVPTIGFSTLLLALFLAQNQQPRLRHSGKTIILCILLMGLPIFTIAQLSFSNWKKKSNPHNGINQILTYVQERAEGKSVMVFSTTVTPAGLLIPYAKVNLGSRFAGFWMLPGILKRENESLNPMQKQKLNEEKQRLNNMVVEDFSRYKPKLVLVDIASSKEYLSGISFDYIRYFSHDPRFVHLWLAYRYQTTIANFAIYGRG</sequence>
<keyword evidence="1" id="KW-0812">Transmembrane</keyword>
<keyword evidence="1" id="KW-1133">Transmembrane helix</keyword>
<evidence type="ECO:0000313" key="2">
    <source>
        <dbReference type="EMBL" id="ABS77829.1"/>
    </source>
</evidence>
<feature type="transmembrane region" description="Helical" evidence="1">
    <location>
        <begin position="212"/>
        <end position="233"/>
    </location>
</feature>
<gene>
    <name evidence="2" type="ordered locus">CBUD_0629</name>
</gene>
<feature type="transmembrane region" description="Helical" evidence="1">
    <location>
        <begin position="306"/>
        <end position="326"/>
    </location>
</feature>
<keyword evidence="1" id="KW-0472">Membrane</keyword>
<dbReference type="HOGENOM" id="CLU_028735_0_0_6"/>
<dbReference type="AlphaFoldDB" id="A9KC38"/>
<dbReference type="Proteomes" id="UP000008555">
    <property type="component" value="Chromosome"/>
</dbReference>
<feature type="transmembrane region" description="Helical" evidence="1">
    <location>
        <begin position="116"/>
        <end position="135"/>
    </location>
</feature>
<name>A9KC38_COXBN</name>
<feature type="transmembrane region" description="Helical" evidence="1">
    <location>
        <begin position="142"/>
        <end position="159"/>
    </location>
</feature>
<feature type="transmembrane region" description="Helical" evidence="1">
    <location>
        <begin position="90"/>
        <end position="110"/>
    </location>
</feature>
<feature type="transmembrane region" description="Helical" evidence="1">
    <location>
        <begin position="171"/>
        <end position="200"/>
    </location>
</feature>
<reference evidence="2 3" key="1">
    <citation type="journal article" date="2009" name="Infect. Immun.">
        <title>Comparative genomics reveal extensive transposon-mediated genomic plasticity and diversity among potential effector proteins within the genus Coxiella.</title>
        <authorList>
            <person name="Beare P.A."/>
            <person name="Unsworth N."/>
            <person name="Andoh M."/>
            <person name="Voth D.E."/>
            <person name="Omsland A."/>
            <person name="Gilk S.D."/>
            <person name="Williams K.P."/>
            <person name="Sobral B.W."/>
            <person name="Kupko J.J.III."/>
            <person name="Porcella S.F."/>
            <person name="Samuel J.E."/>
            <person name="Heinzen R.A."/>
        </authorList>
    </citation>
    <scope>NUCLEOTIDE SEQUENCE [LARGE SCALE GENOMIC DNA]</scope>
    <source>
        <strain evidence="2 3">Dugway 5J108-111</strain>
    </source>
</reference>
<organism evidence="2 3">
    <name type="scientific">Coxiella burnetii (strain Dugway 5J108-111)</name>
    <dbReference type="NCBI Taxonomy" id="434922"/>
    <lineage>
        <taxon>Bacteria</taxon>
        <taxon>Pseudomonadati</taxon>
        <taxon>Pseudomonadota</taxon>
        <taxon>Gammaproteobacteria</taxon>
        <taxon>Legionellales</taxon>
        <taxon>Coxiellaceae</taxon>
        <taxon>Coxiella</taxon>
    </lineage>
</organism>
<evidence type="ECO:0000313" key="3">
    <source>
        <dbReference type="Proteomes" id="UP000008555"/>
    </source>
</evidence>
<proteinExistence type="predicted"/>
<feature type="transmembrane region" description="Helical" evidence="1">
    <location>
        <begin position="253"/>
        <end position="273"/>
    </location>
</feature>
<protein>
    <submittedName>
        <fullName evidence="2">Hypothetical membrane spanning protein</fullName>
    </submittedName>
</protein>